<reference evidence="9 10" key="1">
    <citation type="submission" date="2014-11" db="EMBL/GenBank/DDBJ databases">
        <title>Symbiosis island explosion on the genome of extra-slow-growing strains of soybean bradyrhizobia with massive insertion sequences.</title>
        <authorList>
            <person name="Iida T."/>
            <person name="Minamisawa K."/>
        </authorList>
    </citation>
    <scope>NUCLEOTIDE SEQUENCE [LARGE SCALE GENOMIC DNA]</scope>
    <source>
        <strain evidence="9 10">NK6</strain>
        <plasmid evidence="10">pNK6b DNA</plasmid>
    </source>
</reference>
<feature type="transmembrane region" description="Helical" evidence="8">
    <location>
        <begin position="20"/>
        <end position="41"/>
    </location>
</feature>
<evidence type="ECO:0000256" key="1">
    <source>
        <dbReference type="ARBA" id="ARBA00004651"/>
    </source>
</evidence>
<dbReference type="Proteomes" id="UP000063308">
    <property type="component" value="Plasmid pNK6b"/>
</dbReference>
<evidence type="ECO:0000256" key="5">
    <source>
        <dbReference type="ARBA" id="ARBA00022989"/>
    </source>
</evidence>
<dbReference type="EMBL" id="AP014686">
    <property type="protein sequence ID" value="BAR63313.1"/>
    <property type="molecule type" value="Genomic_DNA"/>
</dbReference>
<dbReference type="PRINTS" id="PR00952">
    <property type="entry name" value="TYPE3IMQPROT"/>
</dbReference>
<dbReference type="NCBIfam" id="TIGR01403">
    <property type="entry name" value="fliQ_rel_III"/>
    <property type="match status" value="1"/>
</dbReference>
<evidence type="ECO:0000313" key="9">
    <source>
        <dbReference type="EMBL" id="BAR63313.1"/>
    </source>
</evidence>
<dbReference type="AlphaFoldDB" id="A0A0E4BYK9"/>
<evidence type="ECO:0000256" key="7">
    <source>
        <dbReference type="ARBA" id="ARBA00023136"/>
    </source>
</evidence>
<organism evidence="9 10">
    <name type="scientific">Bradyrhizobium diazoefficiens</name>
    <dbReference type="NCBI Taxonomy" id="1355477"/>
    <lineage>
        <taxon>Bacteria</taxon>
        <taxon>Pseudomonadati</taxon>
        <taxon>Pseudomonadota</taxon>
        <taxon>Alphaproteobacteria</taxon>
        <taxon>Hyphomicrobiales</taxon>
        <taxon>Nitrobacteraceae</taxon>
        <taxon>Bradyrhizobium</taxon>
    </lineage>
</organism>
<sequence length="86" mass="9080">MNTATLTNIAIGALKLTLILSMPTVLVATGVGLIVSVVQALTQVQEQALSFAVKLICVSLTLAATANWFGELSRYTASIFDQIARI</sequence>
<keyword evidence="3" id="KW-1003">Cell membrane</keyword>
<keyword evidence="4 8" id="KW-0812">Transmembrane</keyword>
<name>A0A0E4BYK9_9BRAD</name>
<keyword evidence="7 8" id="KW-0472">Membrane</keyword>
<geneLocation type="plasmid" evidence="10">
    <name>pNK6b DNA</name>
</geneLocation>
<dbReference type="PIRSF" id="PIRSF004669">
    <property type="entry name" value="FliQ"/>
    <property type="match status" value="1"/>
</dbReference>
<dbReference type="GO" id="GO:0005886">
    <property type="term" value="C:plasma membrane"/>
    <property type="evidence" value="ECO:0007669"/>
    <property type="project" value="UniProtKB-SubCell"/>
</dbReference>
<protein>
    <submittedName>
        <fullName evidence="9">Type III secretion apparatus protein YscS</fullName>
    </submittedName>
</protein>
<keyword evidence="6" id="KW-0843">Virulence</keyword>
<dbReference type="InterPro" id="IPR006306">
    <property type="entry name" value="T3SS_HrpO"/>
</dbReference>
<comment type="subcellular location">
    <subcellularLocation>
        <location evidence="1">Cell membrane</location>
        <topology evidence="1">Multi-pass membrane protein</topology>
    </subcellularLocation>
</comment>
<proteinExistence type="inferred from homology"/>
<evidence type="ECO:0000256" key="2">
    <source>
        <dbReference type="ARBA" id="ARBA00006156"/>
    </source>
</evidence>
<feature type="transmembrane region" description="Helical" evidence="8">
    <location>
        <begin position="48"/>
        <end position="69"/>
    </location>
</feature>
<evidence type="ECO:0000256" key="8">
    <source>
        <dbReference type="SAM" id="Phobius"/>
    </source>
</evidence>
<keyword evidence="9" id="KW-0614">Plasmid</keyword>
<evidence type="ECO:0000256" key="4">
    <source>
        <dbReference type="ARBA" id="ARBA00022692"/>
    </source>
</evidence>
<dbReference type="PANTHER" id="PTHR34040:SF7">
    <property type="entry name" value="SURFACE PRESENTATION OF ANTIGENS PROTEIN SPAQ"/>
    <property type="match status" value="1"/>
</dbReference>
<dbReference type="PANTHER" id="PTHR34040">
    <property type="entry name" value="FLAGELLAR BIOSYNTHETIC PROTEIN FLIQ"/>
    <property type="match status" value="1"/>
</dbReference>
<accession>A0A0E4BYK9</accession>
<evidence type="ECO:0000256" key="3">
    <source>
        <dbReference type="ARBA" id="ARBA00022475"/>
    </source>
</evidence>
<dbReference type="GO" id="GO:0009306">
    <property type="term" value="P:protein secretion"/>
    <property type="evidence" value="ECO:0007669"/>
    <property type="project" value="InterPro"/>
</dbReference>
<comment type="similarity">
    <text evidence="2">Belongs to the FliQ/MopD/SpaQ family.</text>
</comment>
<evidence type="ECO:0000313" key="10">
    <source>
        <dbReference type="Proteomes" id="UP000063308"/>
    </source>
</evidence>
<dbReference type="Pfam" id="PF01313">
    <property type="entry name" value="Bac_export_3"/>
    <property type="match status" value="1"/>
</dbReference>
<gene>
    <name evidence="9" type="ORF">NK6_b_119</name>
</gene>
<dbReference type="InterPro" id="IPR002191">
    <property type="entry name" value="Bac_export_3"/>
</dbReference>
<keyword evidence="5 8" id="KW-1133">Transmembrane helix</keyword>
<evidence type="ECO:0000256" key="6">
    <source>
        <dbReference type="ARBA" id="ARBA00023026"/>
    </source>
</evidence>